<dbReference type="PRINTS" id="PR00819">
    <property type="entry name" value="CBXCFQXSUPER"/>
</dbReference>
<feature type="compositionally biased region" description="Low complexity" evidence="4">
    <location>
        <begin position="1260"/>
        <end position="1272"/>
    </location>
</feature>
<dbReference type="OrthoDB" id="2423195at2759"/>
<dbReference type="SMART" id="SM00382">
    <property type="entry name" value="AAA"/>
    <property type="match status" value="4"/>
</dbReference>
<feature type="domain" description="AAA+ ATPase" evidence="5">
    <location>
        <begin position="1625"/>
        <end position="1749"/>
    </location>
</feature>
<dbReference type="FunFam" id="3.40.50.300:FF:000216">
    <property type="entry name" value="Type VII secretion ATPase EccA"/>
    <property type="match status" value="3"/>
</dbReference>
<keyword evidence="7" id="KW-1185">Reference proteome</keyword>
<keyword evidence="6" id="KW-0378">Hydrolase</keyword>
<dbReference type="FunFam" id="1.10.8.60:FF:000160">
    <property type="entry name" value="WGS project CABT00000000 data, contig 2.55"/>
    <property type="match status" value="1"/>
</dbReference>
<feature type="compositionally biased region" description="Polar residues" evidence="4">
    <location>
        <begin position="1208"/>
        <end position="1246"/>
    </location>
</feature>
<dbReference type="Pfam" id="PF17866">
    <property type="entry name" value="AAA_lid_6"/>
    <property type="match status" value="1"/>
</dbReference>
<evidence type="ECO:0000313" key="6">
    <source>
        <dbReference type="EMBL" id="TRM64558.1"/>
    </source>
</evidence>
<dbReference type="Pfam" id="PF13087">
    <property type="entry name" value="AAA_12"/>
    <property type="match status" value="1"/>
</dbReference>
<keyword evidence="2" id="KW-0547">Nucleotide-binding</keyword>
<gene>
    <name evidence="6" type="ORF">BD626DRAFT_456006</name>
</gene>
<dbReference type="CDD" id="cd00009">
    <property type="entry name" value="AAA"/>
    <property type="match status" value="2"/>
</dbReference>
<dbReference type="STRING" id="97359.A0A550CIC7"/>
<dbReference type="InterPro" id="IPR041679">
    <property type="entry name" value="DNA2/NAM7-like_C"/>
</dbReference>
<organism evidence="6 7">
    <name type="scientific">Schizophyllum amplum</name>
    <dbReference type="NCBI Taxonomy" id="97359"/>
    <lineage>
        <taxon>Eukaryota</taxon>
        <taxon>Fungi</taxon>
        <taxon>Dikarya</taxon>
        <taxon>Basidiomycota</taxon>
        <taxon>Agaricomycotina</taxon>
        <taxon>Agaricomycetes</taxon>
        <taxon>Agaricomycetidae</taxon>
        <taxon>Agaricales</taxon>
        <taxon>Schizophyllaceae</taxon>
        <taxon>Schizophyllum</taxon>
    </lineage>
</organism>
<feature type="domain" description="AAA+ ATPase" evidence="5">
    <location>
        <begin position="1347"/>
        <end position="1483"/>
    </location>
</feature>
<dbReference type="InterPro" id="IPR000641">
    <property type="entry name" value="CbxX/CfxQ"/>
</dbReference>
<dbReference type="CDD" id="cd17936">
    <property type="entry name" value="EEXXEc_NFX1"/>
    <property type="match status" value="1"/>
</dbReference>
<feature type="domain" description="AAA+ ATPase" evidence="5">
    <location>
        <begin position="1904"/>
        <end position="2041"/>
    </location>
</feature>
<dbReference type="InterPro" id="IPR041677">
    <property type="entry name" value="DNA2/NAM7_AAA_11"/>
</dbReference>
<dbReference type="GO" id="GO:0005524">
    <property type="term" value="F:ATP binding"/>
    <property type="evidence" value="ECO:0007669"/>
    <property type="project" value="UniProtKB-KW"/>
</dbReference>
<name>A0A550CIC7_9AGAR</name>
<sequence>MASPDDPRTQRLHRTFTGIVSGKAKLSRQNFKLFLEAVVAQDDRASCLTRLYNLNSSPLQEAFRMDLSPAFLNGPVTSVLQYLQDPKLKEISGGDYLHDILLQIVDPPIFWTAFTEAFRNGDLSRDGQLSFAFLLHDLVSNPSSSSNYRPVAQDSAVVPKVLQSPDHEIRTYGYKIKDVLETFQTANVPASLTSRPGGRHDNDFADFRGIAIMPTADEIRSTEPPFLLPSTAFEQESHRSSSYLDSQFRLLREDMLSELREELHIALGQKQGKRRGRVIEGLKLVNVFAGSDERRQKWSLVFQCSKDLWFFEREKPKDRAKFLKDDRKSIRHQSLCCLIADGDILAFPIILREEALLALKLPRIPLQFQGEASTLLMLERVKSAKKLDLLLIDTAVFAYEPVLRALQEMTSVPLKDELLYWSDDESPQPPPNIPRTIVSALQHNAKTDVGRLLGLQSIVLDPAQAASLLSALKQRVSLIQGPPGTGKSFIGSLLAKILHDQTSQTILVCCYTNHALDQFLEDMIGVGIPRENMVRLGGRPTTALQDLSLRNQQRNGLDYADRSKVREFKQMSEQLVDKLDKAFKRYQAAAISTDAIMEYLEFEEDFYEFYEAFQVPVEDDGSVRVGRGGRAIDEHYLLDRWMKQLDGGIFSRDPIVTEAPRVWKMSTSARQDKIAGWQRAICRERAEEVYNAGQELNHYQDMIARKYRQSDVVTMGSKRIIACTTTGAAMFGDTLRQAAPGVLLVEEAGEILESHVLAAMSENTTQMILIGDHQQLRPKVNSYQLSVEKGEGYDLNVSLFERLVLKGYPHHTLLTQHRMRPEISSFIRALTYPDLLDSPKANGRPNLRGIRDNVVFVKHSKPEDENRQLATGDAPSHKSSKQNTFEAEMVLKVLHYLGQQGYGTDNIVILTPYLGQLKRLQDALRGDNEPILSDLDVQDLIRAGATMPMAAKSGKSSKKAIRISTIDNYQGEESDIVLVSLTRSNTNHDIGFMFAPERLNVLISRARNALIIIGNDDTFRKSRKGGDLWRRFFALLEKGNHVYDGFPVRCERHRTREINLREPKEFMQECPNGGCTQACGALLSCKQHRCLSKCHLVQDHGSVRCTHPMEDRCTRGHTRHWACYDGPPAVCPACAEETKKEVAAKQRAAKRKVAEEEETRRHLDRLAKLDDQIRDEMQRRDAEDLKREREEELARRKADLDGARRRSTPAQSAAQGAQPTTRGPQSTPQAAAPDTSTASNTQSPSIAQRLFSVFGGSGSASGQQQSSNAASSTPATPPGKYVPKPLNPSQSASEQEWRHRKAVEGKSNEHVDNIMELVGLEAVKQQVLTVMDKIEIAKQQGTSLKDQRFNVAFLGNPGTGKTTVAREYAKFLTSMRVLPGDVFLETTGSFLASEGTSGVKDLIKNVLTAGGGAIFVDEAYQLTTDYDKSGRVVLDLMLAEMENHTGKLLFILAGYNKEMEKFFEHNPGIKSRVPQQFQFDDYTDEELMDIMERRLTEKYRRQLVVEDGMRGLYSRIAIRRVGRGRGRPGFGNARALQNMLDRVTDRQAKRVALERRQNLAPDVFFLSKEDLVVDPTKAMKQSKALSELHSLTGLRAVKDAVDNFVQLVIVNYQRELVEKEPIMIPLNRVFLGSPGTGKTTVAKLYGQILADLGMISNGEVVVKNPSDFIGAHLGSSERNTKKILASTVGKVLVIDEAYMLGGSRKDSGNHTDSFKTAVIDTIVAEVQNVPGDDRCVLLLGYEEEMENMFQNTNPGLVRRFQMEEAFRFEDFTMPELMQILDQKMLKQELDATGPGKKVAEEVLDRLRNRPNFGNGGEVENLLGKAKQNYQARHKTVPIAQRPIDTVFEPVDFDKDFDRASKASENLTKMFEGIIGCDHIIEKLRDYQNIAQVRKAQGKDPKEVIPMNFVFKGPPGTGKTTVARKMGQVYFDMGFLASADVEECSASDLVGQYIGHTGPKTQKLFEKALGKVLFIDEAYRLAAGHFAQEAMDEIVTVMTQEKFKGKLIVILAGYEHDINKLMKSNSGLSSRFPEELMFYNLSPEDCLDVLKEKLKKEDIQWARLEDKSTSDFDELKDIVKEMSDMPSWGNARDIGTIAQLLCRVAYKQGLAGQVVKPLVLDDQAALDCINEFWRDRRYRAANLPRPDQRPKPPANPPMASSSSAPPPPPPPNANTNTNTNSNQSGSSGPKPPTGKTSPPPARTPSPPARTPPPPPRATPPRPRQPPSKPPSTAGSRPSTPASPAPSVSSPLRPQAVPTKVQRDAGVTDDVWNAFQAARQAQDREDLARKQQQKKLEQDLKRAEQAERDRQKNLRVQEAKAAADAQEQQRLEQMRRKLQQAKAEEQKRRQALEAHKRKEQEEQRKREQAQKKLRQMGVCVQGYQWHKIPGGYRCAGGSHFVSDAQLR</sequence>
<dbReference type="GO" id="GO:0016887">
    <property type="term" value="F:ATP hydrolysis activity"/>
    <property type="evidence" value="ECO:0007669"/>
    <property type="project" value="InterPro"/>
</dbReference>
<dbReference type="PANTHER" id="PTHR43392">
    <property type="entry name" value="AAA-TYPE ATPASE FAMILY PROTEIN / ANKYRIN REPEAT FAMILY PROTEIN"/>
    <property type="match status" value="1"/>
</dbReference>
<dbReference type="CDD" id="cd18808">
    <property type="entry name" value="SF1_C_Upf1"/>
    <property type="match status" value="1"/>
</dbReference>
<reference evidence="6 7" key="1">
    <citation type="journal article" date="2019" name="New Phytol.">
        <title>Comparative genomics reveals unique wood-decay strategies and fruiting body development in the Schizophyllaceae.</title>
        <authorList>
            <person name="Almasi E."/>
            <person name="Sahu N."/>
            <person name="Krizsan K."/>
            <person name="Balint B."/>
            <person name="Kovacs G.M."/>
            <person name="Kiss B."/>
            <person name="Cseklye J."/>
            <person name="Drula E."/>
            <person name="Henrissat B."/>
            <person name="Nagy I."/>
            <person name="Chovatia M."/>
            <person name="Adam C."/>
            <person name="LaButti K."/>
            <person name="Lipzen A."/>
            <person name="Riley R."/>
            <person name="Grigoriev I.V."/>
            <person name="Nagy L.G."/>
        </authorList>
    </citation>
    <scope>NUCLEOTIDE SEQUENCE [LARGE SCALE GENOMIC DNA]</scope>
    <source>
        <strain evidence="6 7">NL-1724</strain>
    </source>
</reference>
<feature type="compositionally biased region" description="Basic and acidic residues" evidence="4">
    <location>
        <begin position="2279"/>
        <end position="2316"/>
    </location>
</feature>
<dbReference type="FunFam" id="3.40.50.300:FF:001660">
    <property type="entry name" value="NF-X1 finger and helicase protein, putative"/>
    <property type="match status" value="1"/>
</dbReference>
<feature type="compositionally biased region" description="Pro residues" evidence="4">
    <location>
        <begin position="2188"/>
        <end position="2228"/>
    </location>
</feature>
<dbReference type="CDD" id="cd06008">
    <property type="entry name" value="NF-X1-zinc-finger"/>
    <property type="match status" value="1"/>
</dbReference>
<feature type="compositionally biased region" description="Basic and acidic residues" evidence="4">
    <location>
        <begin position="1179"/>
        <end position="1204"/>
    </location>
</feature>
<dbReference type="PANTHER" id="PTHR43392:SF2">
    <property type="entry name" value="AAA-TYPE ATPASE FAMILY PROTEIN _ ANKYRIN REPEAT FAMILY PROTEIN"/>
    <property type="match status" value="1"/>
</dbReference>
<feature type="compositionally biased region" description="Basic and acidic residues" evidence="4">
    <location>
        <begin position="2340"/>
        <end position="2368"/>
    </location>
</feature>
<dbReference type="Proteomes" id="UP000320762">
    <property type="component" value="Unassembled WGS sequence"/>
</dbReference>
<evidence type="ECO:0000256" key="4">
    <source>
        <dbReference type="SAM" id="MobiDB-lite"/>
    </source>
</evidence>
<feature type="region of interest" description="Disordered" evidence="4">
    <location>
        <begin position="2140"/>
        <end position="2371"/>
    </location>
</feature>
<comment type="caution">
    <text evidence="6">The sequence shown here is derived from an EMBL/GenBank/DDBJ whole genome shotgun (WGS) entry which is preliminary data.</text>
</comment>
<dbReference type="InterPro" id="IPR050773">
    <property type="entry name" value="CbxX/CfxQ_RuBisCO_ESX"/>
</dbReference>
<evidence type="ECO:0000256" key="3">
    <source>
        <dbReference type="ARBA" id="ARBA00022840"/>
    </source>
</evidence>
<evidence type="ECO:0000256" key="2">
    <source>
        <dbReference type="ARBA" id="ARBA00022741"/>
    </source>
</evidence>
<dbReference type="Pfam" id="PF00004">
    <property type="entry name" value="AAA"/>
    <property type="match status" value="3"/>
</dbReference>
<dbReference type="Gene3D" id="1.10.8.60">
    <property type="match status" value="2"/>
</dbReference>
<feature type="region of interest" description="Disordered" evidence="4">
    <location>
        <begin position="861"/>
        <end position="882"/>
    </location>
</feature>
<dbReference type="InterPro" id="IPR041627">
    <property type="entry name" value="AAA_lid_6"/>
</dbReference>
<keyword evidence="3" id="KW-0067">ATP-binding</keyword>
<evidence type="ECO:0000259" key="5">
    <source>
        <dbReference type="SMART" id="SM00382"/>
    </source>
</evidence>
<dbReference type="InterPro" id="IPR003959">
    <property type="entry name" value="ATPase_AAA_core"/>
</dbReference>
<dbReference type="Gene3D" id="3.40.50.300">
    <property type="entry name" value="P-loop containing nucleotide triphosphate hydrolases"/>
    <property type="match status" value="6"/>
</dbReference>
<dbReference type="InterPro" id="IPR047187">
    <property type="entry name" value="SF1_C_Upf1"/>
</dbReference>
<dbReference type="EMBL" id="VDMD01000007">
    <property type="protein sequence ID" value="TRM64558.1"/>
    <property type="molecule type" value="Genomic_DNA"/>
</dbReference>
<evidence type="ECO:0000313" key="7">
    <source>
        <dbReference type="Proteomes" id="UP000320762"/>
    </source>
</evidence>
<dbReference type="Pfam" id="PF13086">
    <property type="entry name" value="AAA_11"/>
    <property type="match status" value="1"/>
</dbReference>
<dbReference type="InterPro" id="IPR003593">
    <property type="entry name" value="AAA+_ATPase"/>
</dbReference>
<feature type="region of interest" description="Disordered" evidence="4">
    <location>
        <begin position="1179"/>
        <end position="1305"/>
    </location>
</feature>
<accession>A0A550CIC7</accession>
<protein>
    <submittedName>
        <fullName evidence="6">P-loop containing nucleoside triphosphate hydrolase protein</fullName>
    </submittedName>
</protein>
<dbReference type="InterPro" id="IPR027417">
    <property type="entry name" value="P-loop_NTPase"/>
</dbReference>
<feature type="domain" description="AAA+ ATPase" evidence="5">
    <location>
        <begin position="473"/>
        <end position="781"/>
    </location>
</feature>
<feature type="compositionally biased region" description="Low complexity" evidence="4">
    <location>
        <begin position="2172"/>
        <end position="2187"/>
    </location>
</feature>
<dbReference type="SUPFAM" id="SSF52540">
    <property type="entry name" value="P-loop containing nucleoside triphosphate hydrolases"/>
    <property type="match status" value="4"/>
</dbReference>
<comment type="similarity">
    <text evidence="1">Belongs to the CbxX/CfxQ family.</text>
</comment>
<dbReference type="GO" id="GO:0004386">
    <property type="term" value="F:helicase activity"/>
    <property type="evidence" value="ECO:0007669"/>
    <property type="project" value="InterPro"/>
</dbReference>
<evidence type="ECO:0000256" key="1">
    <source>
        <dbReference type="ARBA" id="ARBA00010378"/>
    </source>
</evidence>
<proteinExistence type="inferred from homology"/>
<feature type="compositionally biased region" description="Low complexity" evidence="4">
    <location>
        <begin position="2229"/>
        <end position="2249"/>
    </location>
</feature>